<proteinExistence type="predicted"/>
<protein>
    <submittedName>
        <fullName evidence="1">Uncharacterized protein</fullName>
    </submittedName>
</protein>
<evidence type="ECO:0000313" key="2">
    <source>
        <dbReference type="Proteomes" id="UP001281147"/>
    </source>
</evidence>
<sequence length="250" mass="27122">MATKLTQAQLEALAEAKRRSEAAATQAGDASWGLVRTQDGVLRAPQDAVNAENGDFVLRGPFKIWPLRHPSPCGYCYGQGRGACYTTYIDCANYDLYAQHPTHPCGPRPKKATPGAVVGILGACEEWEIVHRSKAHQPAHWYWGTWAWVSQQRQRQQLQQVQAQVHPSNHGQQMQPPAARGAQPGPSGYNVRPPGQQQSREGGSNRGPIPPEPTGQVTQHKSSGDPKGRQGAPRDGKKGQGSGGARPHLR</sequence>
<comment type="caution">
    <text evidence="1">The sequence shown here is derived from an EMBL/GenBank/DDBJ whole genome shotgun (WGS) entry which is preliminary data.</text>
</comment>
<evidence type="ECO:0000313" key="1">
    <source>
        <dbReference type="EMBL" id="KAK3706618.1"/>
    </source>
</evidence>
<gene>
    <name evidence="1" type="ORF">LTR37_012627</name>
</gene>
<name>A0ACC3N1H2_9PEZI</name>
<dbReference type="EMBL" id="JAUTXU010000118">
    <property type="protein sequence ID" value="KAK3706618.1"/>
    <property type="molecule type" value="Genomic_DNA"/>
</dbReference>
<accession>A0ACC3N1H2</accession>
<organism evidence="1 2">
    <name type="scientific">Vermiconidia calcicola</name>
    <dbReference type="NCBI Taxonomy" id="1690605"/>
    <lineage>
        <taxon>Eukaryota</taxon>
        <taxon>Fungi</taxon>
        <taxon>Dikarya</taxon>
        <taxon>Ascomycota</taxon>
        <taxon>Pezizomycotina</taxon>
        <taxon>Dothideomycetes</taxon>
        <taxon>Dothideomycetidae</taxon>
        <taxon>Mycosphaerellales</taxon>
        <taxon>Extremaceae</taxon>
        <taxon>Vermiconidia</taxon>
    </lineage>
</organism>
<reference evidence="1" key="1">
    <citation type="submission" date="2023-07" db="EMBL/GenBank/DDBJ databases">
        <title>Black Yeasts Isolated from many extreme environments.</title>
        <authorList>
            <person name="Coleine C."/>
            <person name="Stajich J.E."/>
            <person name="Selbmann L."/>
        </authorList>
    </citation>
    <scope>NUCLEOTIDE SEQUENCE</scope>
    <source>
        <strain evidence="1">CCFEE 5714</strain>
    </source>
</reference>
<keyword evidence="2" id="KW-1185">Reference proteome</keyword>
<dbReference type="Proteomes" id="UP001281147">
    <property type="component" value="Unassembled WGS sequence"/>
</dbReference>